<organism evidence="2 3">
    <name type="scientific">Camelimonas abortus</name>
    <dbReference type="NCBI Taxonomy" id="1017184"/>
    <lineage>
        <taxon>Bacteria</taxon>
        <taxon>Pseudomonadati</taxon>
        <taxon>Pseudomonadota</taxon>
        <taxon>Alphaproteobacteria</taxon>
        <taxon>Hyphomicrobiales</taxon>
        <taxon>Chelatococcaceae</taxon>
        <taxon>Camelimonas</taxon>
    </lineage>
</organism>
<evidence type="ECO:0000259" key="1">
    <source>
        <dbReference type="Pfam" id="PF22522"/>
    </source>
</evidence>
<dbReference type="InterPro" id="IPR054267">
    <property type="entry name" value="DUF6998"/>
</dbReference>
<protein>
    <submittedName>
        <fullName evidence="2">DUF6998 domain-containing protein</fullName>
    </submittedName>
</protein>
<dbReference type="Pfam" id="PF22522">
    <property type="entry name" value="DUF6998"/>
    <property type="match status" value="1"/>
</dbReference>
<dbReference type="RefSeq" id="WP_376869017.1">
    <property type="nucleotide sequence ID" value="NZ_JBHRUV010000124.1"/>
</dbReference>
<gene>
    <name evidence="2" type="ORF">ACFOEX_13795</name>
</gene>
<feature type="domain" description="DUF6998" evidence="1">
    <location>
        <begin position="20"/>
        <end position="158"/>
    </location>
</feature>
<dbReference type="EMBL" id="JBHRUV010000124">
    <property type="protein sequence ID" value="MFC3267405.1"/>
    <property type="molecule type" value="Genomic_DNA"/>
</dbReference>
<evidence type="ECO:0000313" key="3">
    <source>
        <dbReference type="Proteomes" id="UP001595536"/>
    </source>
</evidence>
<comment type="caution">
    <text evidence="2">The sequence shown here is derived from an EMBL/GenBank/DDBJ whole genome shotgun (WGS) entry which is preliminary data.</text>
</comment>
<sequence>MGDTALPYRRHFRLPPIVAELVSARNKLRSHYAAVGLRFTLDGNLVGDIGEAVACELFGLRILSGNGTGVDAQHPDGRTVQIKATGTGRGPVFRCVNPRADHLLFFEFDFEALSGEIVFNGPESIAIAKMPSAWVGQRPVTKVQIRAADQLVPIEDRLKRVDIS</sequence>
<name>A0ABV7LHI7_9HYPH</name>
<keyword evidence="3" id="KW-1185">Reference proteome</keyword>
<accession>A0ABV7LHI7</accession>
<proteinExistence type="predicted"/>
<reference evidence="3" key="1">
    <citation type="journal article" date="2019" name="Int. J. Syst. Evol. Microbiol.">
        <title>The Global Catalogue of Microorganisms (GCM) 10K type strain sequencing project: providing services to taxonomists for standard genome sequencing and annotation.</title>
        <authorList>
            <consortium name="The Broad Institute Genomics Platform"/>
            <consortium name="The Broad Institute Genome Sequencing Center for Infectious Disease"/>
            <person name="Wu L."/>
            <person name="Ma J."/>
        </authorList>
    </citation>
    <scope>NUCLEOTIDE SEQUENCE [LARGE SCALE GENOMIC DNA]</scope>
    <source>
        <strain evidence="3">CCM 7941</strain>
    </source>
</reference>
<evidence type="ECO:0000313" key="2">
    <source>
        <dbReference type="EMBL" id="MFC3267405.1"/>
    </source>
</evidence>
<dbReference type="Proteomes" id="UP001595536">
    <property type="component" value="Unassembled WGS sequence"/>
</dbReference>